<dbReference type="RefSeq" id="WP_162846705.1">
    <property type="nucleotide sequence ID" value="NZ_NIHB01000001.1"/>
</dbReference>
<keyword evidence="2 7" id="KW-0808">Transferase</keyword>
<evidence type="ECO:0000256" key="2">
    <source>
        <dbReference type="ARBA" id="ARBA00022679"/>
    </source>
</evidence>
<evidence type="ECO:0000313" key="8">
    <source>
        <dbReference type="Proteomes" id="UP000295724"/>
    </source>
</evidence>
<gene>
    <name evidence="7" type="ORF">C8D91_0086</name>
</gene>
<dbReference type="Proteomes" id="UP000295724">
    <property type="component" value="Unassembled WGS sequence"/>
</dbReference>
<organism evidence="7 8">
    <name type="scientific">Marinicella litoralis</name>
    <dbReference type="NCBI Taxonomy" id="644220"/>
    <lineage>
        <taxon>Bacteria</taxon>
        <taxon>Pseudomonadati</taxon>
        <taxon>Pseudomonadota</taxon>
        <taxon>Gammaproteobacteria</taxon>
        <taxon>Lysobacterales</taxon>
        <taxon>Marinicellaceae</taxon>
        <taxon>Marinicella</taxon>
    </lineage>
</organism>
<keyword evidence="4" id="KW-1133">Transmembrane helix</keyword>
<keyword evidence="8" id="KW-1185">Reference proteome</keyword>
<sequence>MKIFNRQFSVAKSQTRKWYSKSIADRNQLNNEAIDERLIGWDEMLDNIPDRKIKPFHEKTHVVFFHIPKTAGTTMDFVISKNLAVWGMFKHNDGDFDQNIAGFYKLGKAPRTIMGHHDLTSYFYQLLERERMVQFTCVREPVSRVVSYYDFVKTHPGHPNYKLANQLSLKEFVKSPKSDEMHNAQSLRLLGLLNGQAFKKDKRTDAELISDSVNQLKNRYSFFGVTEQFDAFLMTLAKLMKWHDNYYQRKNVTNKKLKTNIDEIDTETIDLIKQYNAIDIEVYRQAKEIFEQRCQTLQITDQVVRDFQSRNVEFHQLVKANKI</sequence>
<dbReference type="AlphaFoldDB" id="A0A4R6XTW6"/>
<evidence type="ECO:0000256" key="3">
    <source>
        <dbReference type="ARBA" id="ARBA00022692"/>
    </source>
</evidence>
<proteinExistence type="predicted"/>
<dbReference type="InterPro" id="IPR027417">
    <property type="entry name" value="P-loop_NTPase"/>
</dbReference>
<dbReference type="GO" id="GO:0016020">
    <property type="term" value="C:membrane"/>
    <property type="evidence" value="ECO:0007669"/>
    <property type="project" value="UniProtKB-SubCell"/>
</dbReference>
<reference evidence="7 8" key="1">
    <citation type="submission" date="2019-03" db="EMBL/GenBank/DDBJ databases">
        <title>Genomic Encyclopedia of Type Strains, Phase IV (KMG-IV): sequencing the most valuable type-strain genomes for metagenomic binning, comparative biology and taxonomic classification.</title>
        <authorList>
            <person name="Goeker M."/>
        </authorList>
    </citation>
    <scope>NUCLEOTIDE SEQUENCE [LARGE SCALE GENOMIC DNA]</scope>
    <source>
        <strain evidence="7 8">DSM 25488</strain>
    </source>
</reference>
<evidence type="ECO:0000256" key="1">
    <source>
        <dbReference type="ARBA" id="ARBA00004167"/>
    </source>
</evidence>
<dbReference type="PANTHER" id="PTHR12812:SF0">
    <property type="entry name" value="HEPARAN-SULFATE 6-O-SULFOTRANSFERASE"/>
    <property type="match status" value="1"/>
</dbReference>
<evidence type="ECO:0000256" key="6">
    <source>
        <dbReference type="ARBA" id="ARBA00023180"/>
    </source>
</evidence>
<accession>A0A4R6XTW6</accession>
<dbReference type="EMBL" id="SNZB01000001">
    <property type="protein sequence ID" value="TDR23226.1"/>
    <property type="molecule type" value="Genomic_DNA"/>
</dbReference>
<dbReference type="InterPro" id="IPR005331">
    <property type="entry name" value="Sulfotransferase"/>
</dbReference>
<evidence type="ECO:0000313" key="7">
    <source>
        <dbReference type="EMBL" id="TDR23226.1"/>
    </source>
</evidence>
<evidence type="ECO:0000256" key="5">
    <source>
        <dbReference type="ARBA" id="ARBA00023136"/>
    </source>
</evidence>
<dbReference type="Pfam" id="PF03567">
    <property type="entry name" value="Sulfotransfer_2"/>
    <property type="match status" value="1"/>
</dbReference>
<dbReference type="PANTHER" id="PTHR12812">
    <property type="entry name" value="HEPARAN SULFATE 6-O-SULFOTRANSFERASE 3"/>
    <property type="match status" value="1"/>
</dbReference>
<dbReference type="InterPro" id="IPR010635">
    <property type="entry name" value="Heparan_SO4-6-sulfoTrfase"/>
</dbReference>
<comment type="subcellular location">
    <subcellularLocation>
        <location evidence="1">Membrane</location>
        <topology evidence="1">Single-pass membrane protein</topology>
    </subcellularLocation>
</comment>
<protein>
    <submittedName>
        <fullName evidence="7">Sulfotransferase family protein</fullName>
    </submittedName>
</protein>
<dbReference type="Gene3D" id="3.40.50.300">
    <property type="entry name" value="P-loop containing nucleotide triphosphate hydrolases"/>
    <property type="match status" value="1"/>
</dbReference>
<dbReference type="SUPFAM" id="SSF52540">
    <property type="entry name" value="P-loop containing nucleoside triphosphate hydrolases"/>
    <property type="match status" value="1"/>
</dbReference>
<keyword evidence="6" id="KW-0325">Glycoprotein</keyword>
<name>A0A4R6XTW6_9GAMM</name>
<keyword evidence="3" id="KW-0812">Transmembrane</keyword>
<evidence type="ECO:0000256" key="4">
    <source>
        <dbReference type="ARBA" id="ARBA00022989"/>
    </source>
</evidence>
<comment type="caution">
    <text evidence="7">The sequence shown here is derived from an EMBL/GenBank/DDBJ whole genome shotgun (WGS) entry which is preliminary data.</text>
</comment>
<keyword evidence="5" id="KW-0472">Membrane</keyword>
<dbReference type="GO" id="GO:0017095">
    <property type="term" value="F:heparan sulfate 6-sulfotransferase activity"/>
    <property type="evidence" value="ECO:0007669"/>
    <property type="project" value="TreeGrafter"/>
</dbReference>